<comment type="caution">
    <text evidence="10">The sequence shown here is derived from an EMBL/GenBank/DDBJ whole genome shotgun (WGS) entry which is preliminary data.</text>
</comment>
<gene>
    <name evidence="10" type="ORF">X805_07720</name>
</gene>
<dbReference type="Pfam" id="PF02321">
    <property type="entry name" value="OEP"/>
    <property type="match status" value="1"/>
</dbReference>
<comment type="subcellular location">
    <subcellularLocation>
        <location evidence="1">Cell outer membrane</location>
    </subcellularLocation>
</comment>
<dbReference type="GO" id="GO:0009279">
    <property type="term" value="C:cell outer membrane"/>
    <property type="evidence" value="ECO:0007669"/>
    <property type="project" value="UniProtKB-SubCell"/>
</dbReference>
<evidence type="ECO:0000256" key="2">
    <source>
        <dbReference type="ARBA" id="ARBA00007613"/>
    </source>
</evidence>
<keyword evidence="3" id="KW-0813">Transport</keyword>
<keyword evidence="5" id="KW-0812">Transmembrane</keyword>
<dbReference type="Gene3D" id="1.20.1600.10">
    <property type="entry name" value="Outer membrane efflux proteins (OEP)"/>
    <property type="match status" value="1"/>
</dbReference>
<dbReference type="InterPro" id="IPR003423">
    <property type="entry name" value="OMP_efflux"/>
</dbReference>
<keyword evidence="4" id="KW-1134">Transmembrane beta strand</keyword>
<dbReference type="InterPro" id="IPR051906">
    <property type="entry name" value="TolC-like"/>
</dbReference>
<evidence type="ECO:0000313" key="10">
    <source>
        <dbReference type="EMBL" id="KDB53642.1"/>
    </source>
</evidence>
<dbReference type="Proteomes" id="UP000026714">
    <property type="component" value="Unassembled WGS sequence"/>
</dbReference>
<protein>
    <recommendedName>
        <fullName evidence="12">TolC family protein</fullName>
    </recommendedName>
</protein>
<evidence type="ECO:0000256" key="8">
    <source>
        <dbReference type="SAM" id="MobiDB-lite"/>
    </source>
</evidence>
<dbReference type="eggNOG" id="COG1538">
    <property type="taxonomic scope" value="Bacteria"/>
</dbReference>
<evidence type="ECO:0000256" key="4">
    <source>
        <dbReference type="ARBA" id="ARBA00022452"/>
    </source>
</evidence>
<keyword evidence="6" id="KW-0472">Membrane</keyword>
<feature type="region of interest" description="Disordered" evidence="8">
    <location>
        <begin position="434"/>
        <end position="484"/>
    </location>
</feature>
<keyword evidence="11" id="KW-1185">Reference proteome</keyword>
<feature type="signal peptide" evidence="9">
    <location>
        <begin position="1"/>
        <end position="20"/>
    </location>
</feature>
<dbReference type="PROSITE" id="PS51257">
    <property type="entry name" value="PROKAR_LIPOPROTEIN"/>
    <property type="match status" value="1"/>
</dbReference>
<dbReference type="EMBL" id="AZRA01000020">
    <property type="protein sequence ID" value="KDB53642.1"/>
    <property type="molecule type" value="Genomic_DNA"/>
</dbReference>
<dbReference type="GO" id="GO:0015562">
    <property type="term" value="F:efflux transmembrane transporter activity"/>
    <property type="evidence" value="ECO:0007669"/>
    <property type="project" value="InterPro"/>
</dbReference>
<evidence type="ECO:0000256" key="7">
    <source>
        <dbReference type="ARBA" id="ARBA00023237"/>
    </source>
</evidence>
<name>A0A059KQ76_9BURK</name>
<keyword evidence="7" id="KW-0998">Cell outer membrane</keyword>
<feature type="chain" id="PRO_5001576109" description="TolC family protein" evidence="9">
    <location>
        <begin position="21"/>
        <end position="484"/>
    </location>
</feature>
<reference evidence="10 11" key="1">
    <citation type="journal article" date="2014" name="FEMS Microbiol. Ecol.">
        <title>Sphaerotilus natans encrusted with nanoball-shaped Fe(III) oxide minerals formed by nitrate-reducing mixotrophic Fe(II) oxidation.</title>
        <authorList>
            <person name="Park S."/>
            <person name="Kim D.H."/>
            <person name="Lee J.H."/>
            <person name="Hur H.G."/>
        </authorList>
    </citation>
    <scope>NUCLEOTIDE SEQUENCE [LARGE SCALE GENOMIC DNA]</scope>
    <source>
        <strain evidence="10 11">DSM 6575</strain>
    </source>
</reference>
<dbReference type="SUPFAM" id="SSF56954">
    <property type="entry name" value="Outer membrane efflux proteins (OEP)"/>
    <property type="match status" value="1"/>
</dbReference>
<dbReference type="STRING" id="34103.SAMN05421778_1215"/>
<proteinExistence type="inferred from homology"/>
<dbReference type="AlphaFoldDB" id="A0A059KQ76"/>
<dbReference type="GO" id="GO:0015288">
    <property type="term" value="F:porin activity"/>
    <property type="evidence" value="ECO:0007669"/>
    <property type="project" value="TreeGrafter"/>
</dbReference>
<dbReference type="PANTHER" id="PTHR30026">
    <property type="entry name" value="OUTER MEMBRANE PROTEIN TOLC"/>
    <property type="match status" value="1"/>
</dbReference>
<organism evidence="10 11">
    <name type="scientific">Sphaerotilus natans subsp. natans DSM 6575</name>
    <dbReference type="NCBI Taxonomy" id="1286631"/>
    <lineage>
        <taxon>Bacteria</taxon>
        <taxon>Pseudomonadati</taxon>
        <taxon>Pseudomonadota</taxon>
        <taxon>Betaproteobacteria</taxon>
        <taxon>Burkholderiales</taxon>
        <taxon>Sphaerotilaceae</taxon>
        <taxon>Sphaerotilus</taxon>
    </lineage>
</organism>
<evidence type="ECO:0000256" key="1">
    <source>
        <dbReference type="ARBA" id="ARBA00004442"/>
    </source>
</evidence>
<evidence type="ECO:0000256" key="9">
    <source>
        <dbReference type="SAM" id="SignalP"/>
    </source>
</evidence>
<accession>A0A059KQ76</accession>
<dbReference type="GO" id="GO:1990281">
    <property type="term" value="C:efflux pump complex"/>
    <property type="evidence" value="ECO:0007669"/>
    <property type="project" value="TreeGrafter"/>
</dbReference>
<comment type="similarity">
    <text evidence="2">Belongs to the outer membrane factor (OMF) (TC 1.B.17) family.</text>
</comment>
<evidence type="ECO:0000256" key="5">
    <source>
        <dbReference type="ARBA" id="ARBA00022692"/>
    </source>
</evidence>
<evidence type="ECO:0000313" key="11">
    <source>
        <dbReference type="Proteomes" id="UP000026714"/>
    </source>
</evidence>
<dbReference type="PANTHER" id="PTHR30026:SF20">
    <property type="entry name" value="OUTER MEMBRANE PROTEIN TOLC"/>
    <property type="match status" value="1"/>
</dbReference>
<evidence type="ECO:0000256" key="3">
    <source>
        <dbReference type="ARBA" id="ARBA00022448"/>
    </source>
</evidence>
<keyword evidence="9" id="KW-0732">Signal</keyword>
<evidence type="ECO:0008006" key="12">
    <source>
        <dbReference type="Google" id="ProtNLM"/>
    </source>
</evidence>
<evidence type="ECO:0000256" key="6">
    <source>
        <dbReference type="ARBA" id="ARBA00023136"/>
    </source>
</evidence>
<sequence>MRAGLAVTAMALGLMPSAQACTLPAPGSLLTLAEAMSRALCHDPRTRQSSALLQAQAAREQLQQAARAPVLGARLDLGRQSGAWADATGRSRSIALELDWLLLDGGQREAAQDAARQQLIEAAASHDATVQTVLIETAEAHRTALDDSEGLRLWRDLELRLAELQRQSRLRNRRADGPDHADVIEARLALEQARLARLEAEEAVALAQGRLAWRLGAPAGTVWRLPPPSSETSPASSPGEVAQQMPQWLEAVEREHPELRAARARAAAAQAARVQSERAGRPSLSMSARIGAGRRDDPTLESGRLSGGARQAALTLSLPLLDGGAQAAQVRAARAEHEAALAALDSVRRDATLTAWEHLLVLRHADALRQAHADVLRTRRALLFTELGRHRDSDASATDLADAMLYETEARIALQRADSRVQLARWRLALAAGQRPQRPAIEPASAPAMAPLPPGADRTEPAPRPGGPCRLGAPPPREGWCVPR</sequence>